<dbReference type="InterPro" id="IPR019734">
    <property type="entry name" value="TPR_rpt"/>
</dbReference>
<dbReference type="AlphaFoldDB" id="A0A5S9F2V0"/>
<evidence type="ECO:0000256" key="1">
    <source>
        <dbReference type="SAM" id="SignalP"/>
    </source>
</evidence>
<dbReference type="EMBL" id="AP019860">
    <property type="protein sequence ID" value="BBM84065.1"/>
    <property type="molecule type" value="Genomic_DNA"/>
</dbReference>
<gene>
    <name evidence="2" type="ORF">UABAM_02421</name>
</gene>
<organism evidence="2 3">
    <name type="scientific">Uabimicrobium amorphum</name>
    <dbReference type="NCBI Taxonomy" id="2596890"/>
    <lineage>
        <taxon>Bacteria</taxon>
        <taxon>Pseudomonadati</taxon>
        <taxon>Planctomycetota</taxon>
        <taxon>Candidatus Uabimicrobiia</taxon>
        <taxon>Candidatus Uabimicrobiales</taxon>
        <taxon>Candidatus Uabimicrobiaceae</taxon>
        <taxon>Candidatus Uabimicrobium</taxon>
    </lineage>
</organism>
<dbReference type="Gene3D" id="1.25.40.10">
    <property type="entry name" value="Tetratricopeptide repeat domain"/>
    <property type="match status" value="2"/>
</dbReference>
<dbReference type="SUPFAM" id="SSF48452">
    <property type="entry name" value="TPR-like"/>
    <property type="match status" value="1"/>
</dbReference>
<accession>A0A5S9F2V0</accession>
<dbReference type="RefSeq" id="WP_173013267.1">
    <property type="nucleotide sequence ID" value="NZ_AP019860.1"/>
</dbReference>
<feature type="signal peptide" evidence="1">
    <location>
        <begin position="1"/>
        <end position="22"/>
    </location>
</feature>
<protein>
    <recommendedName>
        <fullName evidence="4">Tetratricopeptide repeat protein</fullName>
    </recommendedName>
</protein>
<dbReference type="Proteomes" id="UP000326354">
    <property type="component" value="Chromosome"/>
</dbReference>
<keyword evidence="1" id="KW-0732">Signal</keyword>
<proteinExistence type="predicted"/>
<feature type="chain" id="PRO_5024908789" description="Tetratricopeptide repeat protein" evidence="1">
    <location>
        <begin position="23"/>
        <end position="356"/>
    </location>
</feature>
<evidence type="ECO:0000313" key="2">
    <source>
        <dbReference type="EMBL" id="BBM84065.1"/>
    </source>
</evidence>
<keyword evidence="3" id="KW-1185">Reference proteome</keyword>
<evidence type="ECO:0008006" key="4">
    <source>
        <dbReference type="Google" id="ProtNLM"/>
    </source>
</evidence>
<dbReference type="InterPro" id="IPR011990">
    <property type="entry name" value="TPR-like_helical_dom_sf"/>
</dbReference>
<sequence>MKSKIIVKTLLIFMLLIATCFTDDMWEKGQQIENDSWEDAIKYYMKISEDHSEKPLIAAKAYDKVAHCYTKMGEKLMAADCYVYAAELIEGQPDSKRQQQEWMAYAALNYEDSRKWELAAECYIKASELTANKIFANKYRISAGRAFDEIANYPEAIAICSLALENANNNIERSKIVKNLWNYTLKQAQVDAQDGVHRAAGITYREYANYLLESKKEKRSKQYLQKALEQFQKAKDNASQADIYFHLAQLSQERQQYDDAFLFLVASLEAEGQNTPEENKETFVKEMESQFSRLLKCANKFMEIAKRSNRRGEALEKIQEVVDQTMEFYAAVDITVSDKKVSQLAQDLAQKLRDFK</sequence>
<dbReference type="SMART" id="SM00028">
    <property type="entry name" value="TPR"/>
    <property type="match status" value="4"/>
</dbReference>
<reference evidence="2 3" key="1">
    <citation type="submission" date="2019-08" db="EMBL/GenBank/DDBJ databases">
        <title>Complete genome sequence of Candidatus Uab amorphum.</title>
        <authorList>
            <person name="Shiratori T."/>
            <person name="Suzuki S."/>
            <person name="Kakizawa Y."/>
            <person name="Ishida K."/>
        </authorList>
    </citation>
    <scope>NUCLEOTIDE SEQUENCE [LARGE SCALE GENOMIC DNA]</scope>
    <source>
        <strain evidence="2 3">SRT547</strain>
    </source>
</reference>
<dbReference type="KEGG" id="uam:UABAM_02421"/>
<name>A0A5S9F2V0_UABAM</name>
<evidence type="ECO:0000313" key="3">
    <source>
        <dbReference type="Proteomes" id="UP000326354"/>
    </source>
</evidence>